<comment type="caution">
    <text evidence="2">The sequence shown here is derived from an EMBL/GenBank/DDBJ whole genome shotgun (WGS) entry which is preliminary data.</text>
</comment>
<protein>
    <submittedName>
        <fullName evidence="2">Putative polymerase</fullName>
    </submittedName>
</protein>
<feature type="transmembrane region" description="Helical" evidence="1">
    <location>
        <begin position="226"/>
        <end position="252"/>
    </location>
</feature>
<dbReference type="Proteomes" id="UP000570514">
    <property type="component" value="Unassembled WGS sequence"/>
</dbReference>
<evidence type="ECO:0000313" key="2">
    <source>
        <dbReference type="EMBL" id="NIK88023.1"/>
    </source>
</evidence>
<feature type="transmembrane region" description="Helical" evidence="1">
    <location>
        <begin position="35"/>
        <end position="58"/>
    </location>
</feature>
<keyword evidence="1" id="KW-0472">Membrane</keyword>
<organism evidence="2 3">
    <name type="scientific">Rhizomicrobium palustre</name>
    <dbReference type="NCBI Taxonomy" id="189966"/>
    <lineage>
        <taxon>Bacteria</taxon>
        <taxon>Pseudomonadati</taxon>
        <taxon>Pseudomonadota</taxon>
        <taxon>Alphaproteobacteria</taxon>
        <taxon>Micropepsales</taxon>
        <taxon>Micropepsaceae</taxon>
        <taxon>Rhizomicrobium</taxon>
    </lineage>
</organism>
<dbReference type="EMBL" id="JAASRM010000001">
    <property type="protein sequence ID" value="NIK88023.1"/>
    <property type="molecule type" value="Genomic_DNA"/>
</dbReference>
<sequence length="408" mass="43334">MVGTAEEAGGGDGAVKAVILACVLENPLLAVLNNFAFTLNAQIVSGVQLLITLVAVAVIAVKRPDISRSFAVAGALFLTAVLVKFIVTGNFNPRFVYDAAMLPLFLLLGASAKNFSVRFFAIVLIALVVTAAVELIFPDFYAWLFNPRKYFYYTREWVAAVTAPDASIATSSDIYLGSNRYTGSFFGFSHRAGSLFLEPLSVGYFGIIGSVFAVHAPGLSLRQRAALIFGCVMLALLSDTRVAVFVIFAVVLLRDLAGKAQLRWLVAVPYGVLMTVIVLYFVVQALPGDLGLRLGVTAKPLITAMPLHVIFGGVDDSAVADSGLVYLIANSGVIGFCLYPLLASGVLLGGEKVSPVAVSILLYLMVALIFGYAPMSIKTASMLGYGVATLTRAPQRVWGSLIPSRAMP</sequence>
<keyword evidence="3" id="KW-1185">Reference proteome</keyword>
<evidence type="ECO:0000313" key="3">
    <source>
        <dbReference type="Proteomes" id="UP000570514"/>
    </source>
</evidence>
<feature type="transmembrane region" description="Helical" evidence="1">
    <location>
        <begin position="70"/>
        <end position="89"/>
    </location>
</feature>
<feature type="transmembrane region" description="Helical" evidence="1">
    <location>
        <begin position="119"/>
        <end position="137"/>
    </location>
</feature>
<feature type="transmembrane region" description="Helical" evidence="1">
    <location>
        <begin position="354"/>
        <end position="373"/>
    </location>
</feature>
<feature type="transmembrane region" description="Helical" evidence="1">
    <location>
        <begin position="292"/>
        <end position="311"/>
    </location>
</feature>
<evidence type="ECO:0000256" key="1">
    <source>
        <dbReference type="SAM" id="Phobius"/>
    </source>
</evidence>
<keyword evidence="1" id="KW-0812">Transmembrane</keyword>
<feature type="transmembrane region" description="Helical" evidence="1">
    <location>
        <begin position="323"/>
        <end position="342"/>
    </location>
</feature>
<feature type="transmembrane region" description="Helical" evidence="1">
    <location>
        <begin position="95"/>
        <end position="112"/>
    </location>
</feature>
<accession>A0A846MXI5</accession>
<dbReference type="RefSeq" id="WP_167082113.1">
    <property type="nucleotide sequence ID" value="NZ_BAAADC010000001.1"/>
</dbReference>
<feature type="transmembrane region" description="Helical" evidence="1">
    <location>
        <begin position="264"/>
        <end position="286"/>
    </location>
</feature>
<dbReference type="AlphaFoldDB" id="A0A846MXI5"/>
<feature type="transmembrane region" description="Helical" evidence="1">
    <location>
        <begin position="196"/>
        <end position="214"/>
    </location>
</feature>
<reference evidence="2 3" key="1">
    <citation type="submission" date="2020-03" db="EMBL/GenBank/DDBJ databases">
        <title>Genomic Encyclopedia of Type Strains, Phase IV (KMG-IV): sequencing the most valuable type-strain genomes for metagenomic binning, comparative biology and taxonomic classification.</title>
        <authorList>
            <person name="Goeker M."/>
        </authorList>
    </citation>
    <scope>NUCLEOTIDE SEQUENCE [LARGE SCALE GENOMIC DNA]</scope>
    <source>
        <strain evidence="2 3">DSM 19867</strain>
    </source>
</reference>
<name>A0A846MXI5_9PROT</name>
<proteinExistence type="predicted"/>
<keyword evidence="1" id="KW-1133">Transmembrane helix</keyword>
<gene>
    <name evidence="2" type="ORF">FHS83_001341</name>
</gene>